<comment type="caution">
    <text evidence="2">The sequence shown here is derived from an EMBL/GenBank/DDBJ whole genome shotgun (WGS) entry which is preliminary data.</text>
</comment>
<keyword evidence="3" id="KW-1185">Reference proteome</keyword>
<evidence type="ECO:0000313" key="2">
    <source>
        <dbReference type="EMBL" id="KAI8580496.1"/>
    </source>
</evidence>
<dbReference type="GeneID" id="75913751"/>
<feature type="region of interest" description="Disordered" evidence="1">
    <location>
        <begin position="192"/>
        <end position="242"/>
    </location>
</feature>
<feature type="region of interest" description="Disordered" evidence="1">
    <location>
        <begin position="1"/>
        <end position="24"/>
    </location>
</feature>
<organism evidence="2 3">
    <name type="scientific">Umbelopsis ramanniana AG</name>
    <dbReference type="NCBI Taxonomy" id="1314678"/>
    <lineage>
        <taxon>Eukaryota</taxon>
        <taxon>Fungi</taxon>
        <taxon>Fungi incertae sedis</taxon>
        <taxon>Mucoromycota</taxon>
        <taxon>Mucoromycotina</taxon>
        <taxon>Umbelopsidomycetes</taxon>
        <taxon>Umbelopsidales</taxon>
        <taxon>Umbelopsidaceae</taxon>
        <taxon>Umbelopsis</taxon>
    </lineage>
</organism>
<accession>A0AAD5ECJ9</accession>
<name>A0AAD5ECJ9_UMBRA</name>
<dbReference type="EMBL" id="MU620912">
    <property type="protein sequence ID" value="KAI8580496.1"/>
    <property type="molecule type" value="Genomic_DNA"/>
</dbReference>
<evidence type="ECO:0000313" key="3">
    <source>
        <dbReference type="Proteomes" id="UP001206595"/>
    </source>
</evidence>
<feature type="compositionally biased region" description="Low complexity" evidence="1">
    <location>
        <begin position="219"/>
        <end position="242"/>
    </location>
</feature>
<dbReference type="RefSeq" id="XP_051445500.1">
    <property type="nucleotide sequence ID" value="XM_051588406.1"/>
</dbReference>
<reference evidence="2" key="1">
    <citation type="submission" date="2021-06" db="EMBL/GenBank/DDBJ databases">
        <authorList>
            <consortium name="DOE Joint Genome Institute"/>
            <person name="Mondo S.J."/>
            <person name="Amses K.R."/>
            <person name="Simmons D.R."/>
            <person name="Longcore J.E."/>
            <person name="Seto K."/>
            <person name="Alves G.H."/>
            <person name="Bonds A.E."/>
            <person name="Quandt C.A."/>
            <person name="Davis W.J."/>
            <person name="Chang Y."/>
            <person name="Letcher P.M."/>
            <person name="Powell M.J."/>
            <person name="Kuo A."/>
            <person name="Labutti K."/>
            <person name="Pangilinan J."/>
            <person name="Andreopoulos W."/>
            <person name="Tritt A."/>
            <person name="Riley R."/>
            <person name="Hundley H."/>
            <person name="Johnson J."/>
            <person name="Lipzen A."/>
            <person name="Barry K."/>
            <person name="Berbee M.L."/>
            <person name="Buchler N.E."/>
            <person name="Grigoriev I.V."/>
            <person name="Spatafora J.W."/>
            <person name="Stajich J.E."/>
            <person name="James T.Y."/>
        </authorList>
    </citation>
    <scope>NUCLEOTIDE SEQUENCE</scope>
    <source>
        <strain evidence="2">AG</strain>
    </source>
</reference>
<evidence type="ECO:0000256" key="1">
    <source>
        <dbReference type="SAM" id="MobiDB-lite"/>
    </source>
</evidence>
<sequence>MADNNPHHPNNQPHKPKSPDMEKFLSRSQSIHTHSMPRHHRAIMRTPTLSAGNDQAFIEFSRCLYQAKTIVKELQAFSANVSPSLRMSMLRQNNLTHGQDNQKETAEQFLNSIRHYLDTTFEKFTRLCKVLLFVLTKMESSGSVRIERITSFRRDVWDAWRVANDIKARLTALIAQESMFLNYGDQATPVSMASNSYMPPQSPSVGEPSTPELNSIGVPSSLSHQSPSISSSPCSSPSNNFS</sequence>
<reference evidence="2" key="2">
    <citation type="journal article" date="2022" name="Proc. Natl. Acad. Sci. U.S.A.">
        <title>Diploid-dominant life cycles characterize the early evolution of Fungi.</title>
        <authorList>
            <person name="Amses K.R."/>
            <person name="Simmons D.R."/>
            <person name="Longcore J.E."/>
            <person name="Mondo S.J."/>
            <person name="Seto K."/>
            <person name="Jeronimo G.H."/>
            <person name="Bonds A.E."/>
            <person name="Quandt C.A."/>
            <person name="Davis W.J."/>
            <person name="Chang Y."/>
            <person name="Federici B.A."/>
            <person name="Kuo A."/>
            <person name="LaButti K."/>
            <person name="Pangilinan J."/>
            <person name="Andreopoulos W."/>
            <person name="Tritt A."/>
            <person name="Riley R."/>
            <person name="Hundley H."/>
            <person name="Johnson J."/>
            <person name="Lipzen A."/>
            <person name="Barry K."/>
            <person name="Lang B.F."/>
            <person name="Cuomo C.A."/>
            <person name="Buchler N.E."/>
            <person name="Grigoriev I.V."/>
            <person name="Spatafora J.W."/>
            <person name="Stajich J.E."/>
            <person name="James T.Y."/>
        </authorList>
    </citation>
    <scope>NUCLEOTIDE SEQUENCE</scope>
    <source>
        <strain evidence="2">AG</strain>
    </source>
</reference>
<dbReference type="Proteomes" id="UP001206595">
    <property type="component" value="Unassembled WGS sequence"/>
</dbReference>
<proteinExistence type="predicted"/>
<gene>
    <name evidence="2" type="ORF">K450DRAFT_237320</name>
</gene>
<dbReference type="AlphaFoldDB" id="A0AAD5ECJ9"/>
<protein>
    <submittedName>
        <fullName evidence="2">Uncharacterized protein</fullName>
    </submittedName>
</protein>